<feature type="domain" description="GST C-terminal" evidence="6">
    <location>
        <begin position="92"/>
        <end position="220"/>
    </location>
</feature>
<dbReference type="InterPro" id="IPR036249">
    <property type="entry name" value="Thioredoxin-like_sf"/>
</dbReference>
<reference evidence="8" key="2">
    <citation type="submission" date="2015-01" db="EMBL/GenBank/DDBJ databases">
        <title>Evolutionary Origins and Diversification of the Mycorrhizal Mutualists.</title>
        <authorList>
            <consortium name="DOE Joint Genome Institute"/>
            <consortium name="Mycorrhizal Genomics Consortium"/>
            <person name="Kohler A."/>
            <person name="Kuo A."/>
            <person name="Nagy L.G."/>
            <person name="Floudas D."/>
            <person name="Copeland A."/>
            <person name="Barry K.W."/>
            <person name="Cichocki N."/>
            <person name="Veneault-Fourrey C."/>
            <person name="LaButti K."/>
            <person name="Lindquist E.A."/>
            <person name="Lipzen A."/>
            <person name="Lundell T."/>
            <person name="Morin E."/>
            <person name="Murat C."/>
            <person name="Riley R."/>
            <person name="Ohm R."/>
            <person name="Sun H."/>
            <person name="Tunlid A."/>
            <person name="Henrissat B."/>
            <person name="Grigoriev I.V."/>
            <person name="Hibbett D.S."/>
            <person name="Martin F."/>
        </authorList>
    </citation>
    <scope>NUCLEOTIDE SEQUENCE [LARGE SCALE GENOMIC DNA]</scope>
    <source>
        <strain evidence="8">MAFF 305830</strain>
    </source>
</reference>
<dbReference type="PROSITE" id="PS50404">
    <property type="entry name" value="GST_NTER"/>
    <property type="match status" value="1"/>
</dbReference>
<evidence type="ECO:0000256" key="4">
    <source>
        <dbReference type="RuleBase" id="RU003494"/>
    </source>
</evidence>
<sequence length="220" mass="24820">MVLKLYTSAIATCGQRVAVILHEKQIPYELIEPNWVNKEHKSESWLKNHPFGQMPFIDDDGFVLFESRAIIRYIATKYASSGTPLLPGDTSDLKAMAILDQAISIETSNFDPHAGGIMKEKTFKKWAGQEADPIFVAKSEEGMVGKLDGFEKLLAKQKYMAGDSLTFVDFHYLPYGTGLEKLGYDYLTNESKYPNIARWWKEVSSRESWSAVKNSIPPSL</sequence>
<dbReference type="AlphaFoldDB" id="A0A0C2WY41"/>
<dbReference type="InterPro" id="IPR040079">
    <property type="entry name" value="Glutathione_S-Trfase"/>
</dbReference>
<dbReference type="EMBL" id="KN824360">
    <property type="protein sequence ID" value="KIM22232.1"/>
    <property type="molecule type" value="Genomic_DNA"/>
</dbReference>
<comment type="catalytic activity">
    <reaction evidence="3">
        <text>RX + glutathione = an S-substituted glutathione + a halide anion + H(+)</text>
        <dbReference type="Rhea" id="RHEA:16437"/>
        <dbReference type="ChEBI" id="CHEBI:15378"/>
        <dbReference type="ChEBI" id="CHEBI:16042"/>
        <dbReference type="ChEBI" id="CHEBI:17792"/>
        <dbReference type="ChEBI" id="CHEBI:57925"/>
        <dbReference type="ChEBI" id="CHEBI:90779"/>
        <dbReference type="EC" id="2.5.1.18"/>
    </reaction>
</comment>
<dbReference type="Proteomes" id="UP000054097">
    <property type="component" value="Unassembled WGS sequence"/>
</dbReference>
<comment type="similarity">
    <text evidence="4">Belongs to the GST superfamily.</text>
</comment>
<proteinExistence type="inferred from homology"/>
<evidence type="ECO:0000313" key="7">
    <source>
        <dbReference type="EMBL" id="KIM22232.1"/>
    </source>
</evidence>
<evidence type="ECO:0000256" key="2">
    <source>
        <dbReference type="ARBA" id="ARBA00022679"/>
    </source>
</evidence>
<dbReference type="SUPFAM" id="SSF47616">
    <property type="entry name" value="GST C-terminal domain-like"/>
    <property type="match status" value="1"/>
</dbReference>
<dbReference type="InterPro" id="IPR004045">
    <property type="entry name" value="Glutathione_S-Trfase_N"/>
</dbReference>
<dbReference type="HOGENOM" id="CLU_011226_5_1_1"/>
<dbReference type="InterPro" id="IPR010987">
    <property type="entry name" value="Glutathione-S-Trfase_C-like"/>
</dbReference>
<keyword evidence="2" id="KW-0808">Transferase</keyword>
<dbReference type="Pfam" id="PF00043">
    <property type="entry name" value="GST_C"/>
    <property type="match status" value="1"/>
</dbReference>
<evidence type="ECO:0000256" key="3">
    <source>
        <dbReference type="ARBA" id="ARBA00047960"/>
    </source>
</evidence>
<dbReference type="Gene3D" id="3.40.30.10">
    <property type="entry name" value="Glutaredoxin"/>
    <property type="match status" value="1"/>
</dbReference>
<accession>A0A0C2WY41</accession>
<keyword evidence="8" id="KW-1185">Reference proteome</keyword>
<dbReference type="PROSITE" id="PS50405">
    <property type="entry name" value="GST_CTER"/>
    <property type="match status" value="1"/>
</dbReference>
<organism evidence="7 8">
    <name type="scientific">Serendipita vermifera MAFF 305830</name>
    <dbReference type="NCBI Taxonomy" id="933852"/>
    <lineage>
        <taxon>Eukaryota</taxon>
        <taxon>Fungi</taxon>
        <taxon>Dikarya</taxon>
        <taxon>Basidiomycota</taxon>
        <taxon>Agaricomycotina</taxon>
        <taxon>Agaricomycetes</taxon>
        <taxon>Sebacinales</taxon>
        <taxon>Serendipitaceae</taxon>
        <taxon>Serendipita</taxon>
    </lineage>
</organism>
<dbReference type="Pfam" id="PF02798">
    <property type="entry name" value="GST_N"/>
    <property type="match status" value="1"/>
</dbReference>
<dbReference type="PANTHER" id="PTHR43900">
    <property type="entry name" value="GLUTATHIONE S-TRANSFERASE RHO"/>
    <property type="match status" value="1"/>
</dbReference>
<evidence type="ECO:0000313" key="8">
    <source>
        <dbReference type="Proteomes" id="UP000054097"/>
    </source>
</evidence>
<evidence type="ECO:0000259" key="6">
    <source>
        <dbReference type="PROSITE" id="PS50405"/>
    </source>
</evidence>
<dbReference type="FunFam" id="3.40.30.10:FF:000016">
    <property type="entry name" value="Glutathione S-transferase F2"/>
    <property type="match status" value="1"/>
</dbReference>
<gene>
    <name evidence="7" type="ORF">M408DRAFT_323893</name>
</gene>
<dbReference type="PANTHER" id="PTHR43900:SF3">
    <property type="entry name" value="GLUTATHIONE S-TRANSFERASE RHO"/>
    <property type="match status" value="1"/>
</dbReference>
<dbReference type="GO" id="GO:0006749">
    <property type="term" value="P:glutathione metabolic process"/>
    <property type="evidence" value="ECO:0007669"/>
    <property type="project" value="TreeGrafter"/>
</dbReference>
<feature type="domain" description="GST N-terminal" evidence="5">
    <location>
        <begin position="1"/>
        <end position="82"/>
    </location>
</feature>
<dbReference type="InterPro" id="IPR036282">
    <property type="entry name" value="Glutathione-S-Trfase_C_sf"/>
</dbReference>
<dbReference type="InterPro" id="IPR004046">
    <property type="entry name" value="GST_C"/>
</dbReference>
<evidence type="ECO:0000259" key="5">
    <source>
        <dbReference type="PROSITE" id="PS50404"/>
    </source>
</evidence>
<dbReference type="SUPFAM" id="SSF52833">
    <property type="entry name" value="Thioredoxin-like"/>
    <property type="match status" value="1"/>
</dbReference>
<dbReference type="SFLD" id="SFLDG00358">
    <property type="entry name" value="Main_(cytGST)"/>
    <property type="match status" value="1"/>
</dbReference>
<dbReference type="STRING" id="933852.A0A0C2WY41"/>
<dbReference type="GO" id="GO:0005737">
    <property type="term" value="C:cytoplasm"/>
    <property type="evidence" value="ECO:0007669"/>
    <property type="project" value="TreeGrafter"/>
</dbReference>
<protein>
    <recommendedName>
        <fullName evidence="1">glutathione transferase</fullName>
        <ecNumber evidence="1">2.5.1.18</ecNumber>
    </recommendedName>
</protein>
<dbReference type="OrthoDB" id="249703at2759"/>
<dbReference type="Gene3D" id="1.20.1050.10">
    <property type="match status" value="1"/>
</dbReference>
<evidence type="ECO:0000256" key="1">
    <source>
        <dbReference type="ARBA" id="ARBA00012452"/>
    </source>
</evidence>
<name>A0A0C2WY41_SERVB</name>
<dbReference type="GO" id="GO:0004364">
    <property type="term" value="F:glutathione transferase activity"/>
    <property type="evidence" value="ECO:0007669"/>
    <property type="project" value="UniProtKB-EC"/>
</dbReference>
<dbReference type="SFLD" id="SFLDS00019">
    <property type="entry name" value="Glutathione_Transferase_(cytos"/>
    <property type="match status" value="1"/>
</dbReference>
<reference evidence="7 8" key="1">
    <citation type="submission" date="2014-04" db="EMBL/GenBank/DDBJ databases">
        <authorList>
            <consortium name="DOE Joint Genome Institute"/>
            <person name="Kuo A."/>
            <person name="Zuccaro A."/>
            <person name="Kohler A."/>
            <person name="Nagy L.G."/>
            <person name="Floudas D."/>
            <person name="Copeland A."/>
            <person name="Barry K.W."/>
            <person name="Cichocki N."/>
            <person name="Veneault-Fourrey C."/>
            <person name="LaButti K."/>
            <person name="Lindquist E.A."/>
            <person name="Lipzen A."/>
            <person name="Lundell T."/>
            <person name="Morin E."/>
            <person name="Murat C."/>
            <person name="Sun H."/>
            <person name="Tunlid A."/>
            <person name="Henrissat B."/>
            <person name="Grigoriev I.V."/>
            <person name="Hibbett D.S."/>
            <person name="Martin F."/>
            <person name="Nordberg H.P."/>
            <person name="Cantor M.N."/>
            <person name="Hua S.X."/>
        </authorList>
    </citation>
    <scope>NUCLEOTIDE SEQUENCE [LARGE SCALE GENOMIC DNA]</scope>
    <source>
        <strain evidence="7 8">MAFF 305830</strain>
    </source>
</reference>
<dbReference type="EC" id="2.5.1.18" evidence="1"/>
<dbReference type="GO" id="GO:0043295">
    <property type="term" value="F:glutathione binding"/>
    <property type="evidence" value="ECO:0007669"/>
    <property type="project" value="TreeGrafter"/>
</dbReference>